<evidence type="ECO:0000259" key="1">
    <source>
        <dbReference type="Pfam" id="PF00501"/>
    </source>
</evidence>
<evidence type="ECO:0000313" key="4">
    <source>
        <dbReference type="Proteomes" id="UP000192923"/>
    </source>
</evidence>
<feature type="domain" description="AMP-binding enzyme C-terminal" evidence="2">
    <location>
        <begin position="433"/>
        <end position="509"/>
    </location>
</feature>
<dbReference type="InterPro" id="IPR042099">
    <property type="entry name" value="ANL_N_sf"/>
</dbReference>
<dbReference type="Pfam" id="PF00501">
    <property type="entry name" value="AMP-binding"/>
    <property type="match status" value="1"/>
</dbReference>
<dbReference type="Proteomes" id="UP000192923">
    <property type="component" value="Unassembled WGS sequence"/>
</dbReference>
<dbReference type="GO" id="GO:0016877">
    <property type="term" value="F:ligase activity, forming carbon-sulfur bonds"/>
    <property type="evidence" value="ECO:0007669"/>
    <property type="project" value="UniProtKB-ARBA"/>
</dbReference>
<dbReference type="PANTHER" id="PTHR43767">
    <property type="entry name" value="LONG-CHAIN-FATTY-ACID--COA LIGASE"/>
    <property type="match status" value="1"/>
</dbReference>
<dbReference type="InterPro" id="IPR050237">
    <property type="entry name" value="ATP-dep_AMP-bd_enzyme"/>
</dbReference>
<keyword evidence="4" id="KW-1185">Reference proteome</keyword>
<keyword evidence="3" id="KW-0436">Ligase</keyword>
<accession>A0A1Y6CZJ0</accession>
<dbReference type="InterPro" id="IPR025110">
    <property type="entry name" value="AMP-bd_C"/>
</dbReference>
<reference evidence="3 4" key="1">
    <citation type="submission" date="2016-12" db="EMBL/GenBank/DDBJ databases">
        <authorList>
            <person name="Song W.-J."/>
            <person name="Kurnit D.M."/>
        </authorList>
    </citation>
    <scope>NUCLEOTIDE SEQUENCE [LARGE SCALE GENOMIC DNA]</scope>
    <source>
        <strain evidence="3 4">175</strain>
    </source>
</reference>
<dbReference type="PANTHER" id="PTHR43767:SF10">
    <property type="entry name" value="SURFACTIN SYNTHASE SUBUNIT 1"/>
    <property type="match status" value="1"/>
</dbReference>
<dbReference type="Gene3D" id="3.40.50.12780">
    <property type="entry name" value="N-terminal domain of ligase-like"/>
    <property type="match status" value="1"/>
</dbReference>
<organism evidence="3 4">
    <name type="scientific">Methylomagnum ishizawai</name>
    <dbReference type="NCBI Taxonomy" id="1760988"/>
    <lineage>
        <taxon>Bacteria</taxon>
        <taxon>Pseudomonadati</taxon>
        <taxon>Pseudomonadota</taxon>
        <taxon>Gammaproteobacteria</taxon>
        <taxon>Methylococcales</taxon>
        <taxon>Methylococcaceae</taxon>
        <taxon>Methylomagnum</taxon>
    </lineage>
</organism>
<sequence length="528" mass="57304">MTNLIHDLASAAALANPGAVALRDGGRECSFADLRKEIEVSANLMLGLGLERADRVAIYLEKRLETVVAMFGAAAAGGVFVPVNPLLKPEQVGHILSDCCARILVTSPERWDLIADTVSKCRDLRAIVLIGGRPVPEIAGLRMVNWSERLGAVARPAHRVIDQDMAAILYTSGSTGRPKGVVLSHRNLVAGADSVAEYLENTAEDRILAVLPLSFDYGLSQLTTAFRVGACAVLMNYLLPRDVIRMVVRERITGLAAVPPLWVQLAQLDWPEGTDQHLRYITNSGGHMPKPTLDALRGKLPKTKPYLMYGLTEAFRSTYLPPEEVDRRPDSMGKAIPNAEIMVVREDGTPCAPGEPGELVHRGIHVALGYWNDPEKTAERYKPAPGQLPGLPLPEMAVWSGDTVRKDEEGYLYFIGRRDEMIKTSGYRISPTEIEEVAYSAGAVTETAAVGVTHPVLGQAVVLVTFAVDNGDAASGRVLEACKRQLPAFMVPARIVARTEPLPRNPNGKIDRKRLATELGGMFEEAAS</sequence>
<dbReference type="InterPro" id="IPR000873">
    <property type="entry name" value="AMP-dep_synth/lig_dom"/>
</dbReference>
<proteinExistence type="predicted"/>
<name>A0A1Y6CZJ0_9GAMM</name>
<protein>
    <submittedName>
        <fullName evidence="3">Acyl-CoA ligase (AMP-forming), exosortase A-associated</fullName>
    </submittedName>
</protein>
<dbReference type="PROSITE" id="PS00455">
    <property type="entry name" value="AMP_BINDING"/>
    <property type="match status" value="1"/>
</dbReference>
<dbReference type="EMBL" id="FXAM01000001">
    <property type="protein sequence ID" value="SMF95620.1"/>
    <property type="molecule type" value="Genomic_DNA"/>
</dbReference>
<dbReference type="AlphaFoldDB" id="A0A1Y6CZJ0"/>
<dbReference type="SUPFAM" id="SSF56801">
    <property type="entry name" value="Acetyl-CoA synthetase-like"/>
    <property type="match status" value="1"/>
</dbReference>
<feature type="domain" description="AMP-dependent synthetase/ligase" evidence="1">
    <location>
        <begin position="12"/>
        <end position="371"/>
    </location>
</feature>
<dbReference type="NCBIfam" id="TIGR03098">
    <property type="entry name" value="ligase_PEP_1"/>
    <property type="match status" value="1"/>
</dbReference>
<dbReference type="RefSeq" id="WP_085213995.1">
    <property type="nucleotide sequence ID" value="NZ_FXAM01000001.1"/>
</dbReference>
<dbReference type="InterPro" id="IPR017529">
    <property type="entry name" value="AcylCoA_ligase_PEP_1"/>
</dbReference>
<gene>
    <name evidence="3" type="ORF">SAMN02949497_2985</name>
</gene>
<dbReference type="InterPro" id="IPR020845">
    <property type="entry name" value="AMP-binding_CS"/>
</dbReference>
<evidence type="ECO:0000259" key="2">
    <source>
        <dbReference type="Pfam" id="PF13193"/>
    </source>
</evidence>
<evidence type="ECO:0000313" key="3">
    <source>
        <dbReference type="EMBL" id="SMF95620.1"/>
    </source>
</evidence>
<dbReference type="OrthoDB" id="5296889at2"/>
<dbReference type="Pfam" id="PF13193">
    <property type="entry name" value="AMP-binding_C"/>
    <property type="match status" value="1"/>
</dbReference>
<dbReference type="STRING" id="1760988.SAMN02949497_2985"/>
<dbReference type="Gene3D" id="3.30.300.30">
    <property type="match status" value="1"/>
</dbReference>
<dbReference type="InterPro" id="IPR045851">
    <property type="entry name" value="AMP-bd_C_sf"/>
</dbReference>